<accession>A0A366IWJ5</accession>
<dbReference type="InterPro" id="IPR003439">
    <property type="entry name" value="ABC_transporter-like_ATP-bd"/>
</dbReference>
<dbReference type="InterPro" id="IPR051120">
    <property type="entry name" value="ABC_AA/LPS_Transport"/>
</dbReference>
<comment type="caution">
    <text evidence="5">The sequence shown here is derived from an EMBL/GenBank/DDBJ whole genome shotgun (WGS) entry which is preliminary data.</text>
</comment>
<dbReference type="PROSITE" id="PS50893">
    <property type="entry name" value="ABC_TRANSPORTER_2"/>
    <property type="match status" value="1"/>
</dbReference>
<evidence type="ECO:0000256" key="1">
    <source>
        <dbReference type="ARBA" id="ARBA00022448"/>
    </source>
</evidence>
<keyword evidence="6" id="KW-1185">Reference proteome</keyword>
<dbReference type="InterPro" id="IPR003593">
    <property type="entry name" value="AAA+_ATPase"/>
</dbReference>
<dbReference type="Gene3D" id="3.40.50.300">
    <property type="entry name" value="P-loop containing nucleotide triphosphate hydrolases"/>
    <property type="match status" value="1"/>
</dbReference>
<dbReference type="RefSeq" id="WP_113918176.1">
    <property type="nucleotide sequence ID" value="NZ_QNSE01000015.1"/>
</dbReference>
<dbReference type="Proteomes" id="UP000252792">
    <property type="component" value="Unassembled WGS sequence"/>
</dbReference>
<protein>
    <submittedName>
        <fullName evidence="5">Amino acid/amide ABC transporter ATP-binding protein 1 (HAAT family)</fullName>
    </submittedName>
</protein>
<feature type="domain" description="ABC transporter" evidence="4">
    <location>
        <begin position="9"/>
        <end position="242"/>
    </location>
</feature>
<dbReference type="SMART" id="SM00382">
    <property type="entry name" value="AAA"/>
    <property type="match status" value="1"/>
</dbReference>
<organism evidence="5 6">
    <name type="scientific">Marinomonas rhizomae</name>
    <dbReference type="NCBI Taxonomy" id="491948"/>
    <lineage>
        <taxon>Bacteria</taxon>
        <taxon>Pseudomonadati</taxon>
        <taxon>Pseudomonadota</taxon>
        <taxon>Gammaproteobacteria</taxon>
        <taxon>Oceanospirillales</taxon>
        <taxon>Oceanospirillaceae</taxon>
        <taxon>Marinomonas</taxon>
    </lineage>
</organism>
<dbReference type="GO" id="GO:0005524">
    <property type="term" value="F:ATP binding"/>
    <property type="evidence" value="ECO:0007669"/>
    <property type="project" value="UniProtKB-KW"/>
</dbReference>
<dbReference type="EMBL" id="QNSE01000015">
    <property type="protein sequence ID" value="RBP79153.1"/>
    <property type="molecule type" value="Genomic_DNA"/>
</dbReference>
<dbReference type="AlphaFoldDB" id="A0A366IWJ5"/>
<dbReference type="SUPFAM" id="SSF52540">
    <property type="entry name" value="P-loop containing nucleoside triphosphate hydrolases"/>
    <property type="match status" value="1"/>
</dbReference>
<keyword evidence="1" id="KW-0813">Transport</keyword>
<dbReference type="GO" id="GO:0005304">
    <property type="term" value="F:L-valine transmembrane transporter activity"/>
    <property type="evidence" value="ECO:0007669"/>
    <property type="project" value="TreeGrafter"/>
</dbReference>
<dbReference type="GO" id="GO:0015188">
    <property type="term" value="F:L-isoleucine transmembrane transporter activity"/>
    <property type="evidence" value="ECO:0007669"/>
    <property type="project" value="TreeGrafter"/>
</dbReference>
<dbReference type="InterPro" id="IPR032823">
    <property type="entry name" value="BCA_ABC_TP_C"/>
</dbReference>
<name>A0A366IWJ5_9GAMM</name>
<dbReference type="GO" id="GO:0016887">
    <property type="term" value="F:ATP hydrolysis activity"/>
    <property type="evidence" value="ECO:0007669"/>
    <property type="project" value="InterPro"/>
</dbReference>
<dbReference type="GO" id="GO:1903805">
    <property type="term" value="P:L-valine import across plasma membrane"/>
    <property type="evidence" value="ECO:0007669"/>
    <property type="project" value="TreeGrafter"/>
</dbReference>
<dbReference type="GO" id="GO:1903806">
    <property type="term" value="P:L-isoleucine import across plasma membrane"/>
    <property type="evidence" value="ECO:0007669"/>
    <property type="project" value="TreeGrafter"/>
</dbReference>
<dbReference type="InterPro" id="IPR027417">
    <property type="entry name" value="P-loop_NTPase"/>
</dbReference>
<evidence type="ECO:0000259" key="4">
    <source>
        <dbReference type="PROSITE" id="PS50893"/>
    </source>
</evidence>
<dbReference type="Pfam" id="PF12399">
    <property type="entry name" value="BCA_ABC_TP_C"/>
    <property type="match status" value="1"/>
</dbReference>
<dbReference type="GO" id="GO:0042941">
    <property type="term" value="P:D-alanine transmembrane transport"/>
    <property type="evidence" value="ECO:0007669"/>
    <property type="project" value="TreeGrafter"/>
</dbReference>
<gene>
    <name evidence="5" type="ORF">DFP80_11586</name>
</gene>
<evidence type="ECO:0000313" key="5">
    <source>
        <dbReference type="EMBL" id="RBP79153.1"/>
    </source>
</evidence>
<sequence length="249" mass="26723">MILTPYSQLQATGIHKSFGSVQVLNGIDFSMDTNDAIGIVGPNGAGKSTLLSVLSGAQAPTSGQITLNNEDITRIPARERAKQGLVRTHQIPKPFSGITVFENVFVAAIHSATSSRETAYDIALESIKLCGMLSLANREADSIGLLDRKRLELARALATQPKLLFLDEIGGGLTDAEALQLVDTILTLRERGIGIVWIEHIVHILLRVAKTLICMDSGQIIAQGHPDDVMSNKQVMKAYMGGTDHAVGE</sequence>
<proteinExistence type="predicted"/>
<keyword evidence="2" id="KW-0547">Nucleotide-binding</keyword>
<evidence type="ECO:0000313" key="6">
    <source>
        <dbReference type="Proteomes" id="UP000252792"/>
    </source>
</evidence>
<dbReference type="PANTHER" id="PTHR45772">
    <property type="entry name" value="CONSERVED COMPONENT OF ABC TRANSPORTER FOR NATURAL AMINO ACIDS-RELATED"/>
    <property type="match status" value="1"/>
</dbReference>
<dbReference type="Pfam" id="PF00005">
    <property type="entry name" value="ABC_tran"/>
    <property type="match status" value="1"/>
</dbReference>
<dbReference type="CDD" id="cd03219">
    <property type="entry name" value="ABC_Mj1267_LivG_branched"/>
    <property type="match status" value="1"/>
</dbReference>
<dbReference type="GO" id="GO:0015192">
    <property type="term" value="F:L-phenylalanine transmembrane transporter activity"/>
    <property type="evidence" value="ECO:0007669"/>
    <property type="project" value="TreeGrafter"/>
</dbReference>
<evidence type="ECO:0000256" key="2">
    <source>
        <dbReference type="ARBA" id="ARBA00022741"/>
    </source>
</evidence>
<keyword evidence="3 5" id="KW-0067">ATP-binding</keyword>
<dbReference type="GO" id="GO:0015808">
    <property type="term" value="P:L-alanine transport"/>
    <property type="evidence" value="ECO:0007669"/>
    <property type="project" value="TreeGrafter"/>
</dbReference>
<evidence type="ECO:0000256" key="3">
    <source>
        <dbReference type="ARBA" id="ARBA00022840"/>
    </source>
</evidence>
<reference evidence="5 6" key="1">
    <citation type="submission" date="2018-06" db="EMBL/GenBank/DDBJ databases">
        <title>Genomic Encyclopedia of Type Strains, Phase III (KMG-III): the genomes of soil and plant-associated and newly described type strains.</title>
        <authorList>
            <person name="Whitman W."/>
        </authorList>
    </citation>
    <scope>NUCLEOTIDE SEQUENCE [LARGE SCALE GENOMIC DNA]</scope>
    <source>
        <strain evidence="5 6">CECT 7377</strain>
    </source>
</reference>
<dbReference type="PANTHER" id="PTHR45772:SF7">
    <property type="entry name" value="AMINO ACID ABC TRANSPORTER ATP-BINDING PROTEIN"/>
    <property type="match status" value="1"/>
</dbReference>
<dbReference type="GO" id="GO:0005886">
    <property type="term" value="C:plasma membrane"/>
    <property type="evidence" value="ECO:0007669"/>
    <property type="project" value="TreeGrafter"/>
</dbReference>
<dbReference type="OrthoDB" id="9780942at2"/>